<dbReference type="GeneID" id="87756064"/>
<proteinExistence type="predicted"/>
<gene>
    <name evidence="2" type="ORF">SAMN02910343_01042</name>
</gene>
<dbReference type="OrthoDB" id="9992839at2"/>
<evidence type="ECO:0000313" key="3">
    <source>
        <dbReference type="Proteomes" id="UP000199689"/>
    </source>
</evidence>
<name>A0A1G5W2D0_9FIRM</name>
<dbReference type="Proteomes" id="UP000199689">
    <property type="component" value="Unassembled WGS sequence"/>
</dbReference>
<sequence length="59" mass="6767">MQFEILIEETISDTFCINANNKQEAILMAQEKYRQGEFILAPGNLLDVKITPLPKDNKK</sequence>
<dbReference type="InterPro" id="IPR025575">
    <property type="entry name" value="DpnD/PcfM_C"/>
</dbReference>
<evidence type="ECO:0000259" key="1">
    <source>
        <dbReference type="Pfam" id="PF14207"/>
    </source>
</evidence>
<dbReference type="AlphaFoldDB" id="A0A1G5W2D0"/>
<feature type="domain" description="DpnD/PcfM-like C-terminal" evidence="1">
    <location>
        <begin position="4"/>
        <end position="41"/>
    </location>
</feature>
<dbReference type="Pfam" id="PF14207">
    <property type="entry name" value="DpnD-PcfM"/>
    <property type="match status" value="1"/>
</dbReference>
<keyword evidence="3" id="KW-1185">Reference proteome</keyword>
<dbReference type="RefSeq" id="WP_091364553.1">
    <property type="nucleotide sequence ID" value="NZ_FMXA01000012.1"/>
</dbReference>
<dbReference type="EMBL" id="FMXA01000012">
    <property type="protein sequence ID" value="SDA51677.1"/>
    <property type="molecule type" value="Genomic_DNA"/>
</dbReference>
<reference evidence="2 3" key="1">
    <citation type="submission" date="2016-10" db="EMBL/GenBank/DDBJ databases">
        <authorList>
            <person name="de Groot N.N."/>
        </authorList>
    </citation>
    <scope>NUCLEOTIDE SEQUENCE [LARGE SCALE GENOMIC DNA]</scope>
    <source>
        <strain evidence="2 3">DSM 15230</strain>
    </source>
</reference>
<protein>
    <submittedName>
        <fullName evidence="2">DpnD/PcfM-like protein</fullName>
    </submittedName>
</protein>
<organism evidence="2 3">
    <name type="scientific">Allisonella histaminiformans</name>
    <dbReference type="NCBI Taxonomy" id="209880"/>
    <lineage>
        <taxon>Bacteria</taxon>
        <taxon>Bacillati</taxon>
        <taxon>Bacillota</taxon>
        <taxon>Negativicutes</taxon>
        <taxon>Veillonellales</taxon>
        <taxon>Veillonellaceae</taxon>
        <taxon>Allisonella</taxon>
    </lineage>
</organism>
<evidence type="ECO:0000313" key="2">
    <source>
        <dbReference type="EMBL" id="SDA51677.1"/>
    </source>
</evidence>
<accession>A0A1G5W2D0</accession>